<evidence type="ECO:0000313" key="3">
    <source>
        <dbReference type="Proteomes" id="UP000002945"/>
    </source>
</evidence>
<keyword evidence="1" id="KW-0732">Signal</keyword>
<dbReference type="RefSeq" id="WP_007094684.1">
    <property type="nucleotide sequence ID" value="NZ_CP142125.1"/>
</dbReference>
<accession>A9E2C7</accession>
<organism evidence="2 3">
    <name type="scientific">Kordia algicida OT-1</name>
    <dbReference type="NCBI Taxonomy" id="391587"/>
    <lineage>
        <taxon>Bacteria</taxon>
        <taxon>Pseudomonadati</taxon>
        <taxon>Bacteroidota</taxon>
        <taxon>Flavobacteriia</taxon>
        <taxon>Flavobacteriales</taxon>
        <taxon>Flavobacteriaceae</taxon>
        <taxon>Kordia</taxon>
    </lineage>
</organism>
<protein>
    <submittedName>
        <fullName evidence="2">Uncharacterized protein</fullName>
    </submittedName>
</protein>
<evidence type="ECO:0000313" key="2">
    <source>
        <dbReference type="EMBL" id="EDP95373.1"/>
    </source>
</evidence>
<comment type="caution">
    <text evidence="2">The sequence shown here is derived from an EMBL/GenBank/DDBJ whole genome shotgun (WGS) entry which is preliminary data.</text>
</comment>
<dbReference type="AlphaFoldDB" id="A9E2C7"/>
<dbReference type="HOGENOM" id="CLU_1822791_0_0_10"/>
<feature type="signal peptide" evidence="1">
    <location>
        <begin position="1"/>
        <end position="20"/>
    </location>
</feature>
<dbReference type="OrthoDB" id="677427at2"/>
<evidence type="ECO:0000256" key="1">
    <source>
        <dbReference type="SAM" id="SignalP"/>
    </source>
</evidence>
<dbReference type="EMBL" id="ABIB01000008">
    <property type="protein sequence ID" value="EDP95373.1"/>
    <property type="molecule type" value="Genomic_DNA"/>
</dbReference>
<feature type="chain" id="PRO_5002735009" evidence="1">
    <location>
        <begin position="21"/>
        <end position="141"/>
    </location>
</feature>
<name>A9E2C7_9FLAO</name>
<reference evidence="2 3" key="1">
    <citation type="journal article" date="2011" name="J. Bacteriol.">
        <title>Genome sequence of the algicidal bacterium Kordia algicida OT-1.</title>
        <authorList>
            <person name="Lee H.S."/>
            <person name="Kang S.G."/>
            <person name="Kwon K.K."/>
            <person name="Lee J.H."/>
            <person name="Kim S.J."/>
        </authorList>
    </citation>
    <scope>NUCLEOTIDE SEQUENCE [LARGE SCALE GENOMIC DNA]</scope>
    <source>
        <strain evidence="2 3">OT-1</strain>
    </source>
</reference>
<sequence>MRTCSFLIIALCFCITSTFAQNTKEAPKVNPNQVDNFIKEVYQDQANAIVFSDPIRYKGFKDLLLNRISFYRLNYKLGEDFVNLSTVPLFRTYNKNIVRNNMFNINKFNPLKYDINFFSNELIRYRINQQYILVITPQKTR</sequence>
<dbReference type="Proteomes" id="UP000002945">
    <property type="component" value="Unassembled WGS sequence"/>
</dbReference>
<proteinExistence type="predicted"/>
<keyword evidence="3" id="KW-1185">Reference proteome</keyword>
<gene>
    <name evidence="2" type="ORF">KAOT1_10636</name>
</gene>